<dbReference type="EMBL" id="LN831303">
    <property type="protein sequence ID" value="CQH63266.1"/>
    <property type="molecule type" value="Genomic_DNA"/>
</dbReference>
<dbReference type="Proteomes" id="UP000066737">
    <property type="component" value="Plasmid pSTJ001"/>
</dbReference>
<name>A0A0U5D1H3_9EURY</name>
<keyword evidence="2" id="KW-1185">Reference proteome</keyword>
<dbReference type="SUPFAM" id="SSF50939">
    <property type="entry name" value="Sialidases"/>
    <property type="match status" value="1"/>
</dbReference>
<accession>A0A0U5D1H3</accession>
<geneLocation type="plasmid" evidence="2">
    <name>pSTJ001</name>
</geneLocation>
<reference evidence="2" key="1">
    <citation type="journal article" date="2016" name="Environ. Microbiol.">
        <title>The complete genome of a viable archaeum isolated from 123-million-year-old rock salt.</title>
        <authorList>
            <person name="Jaakkola S.T."/>
            <person name="Pfeiffer F."/>
            <person name="Ravantti J.J."/>
            <person name="Guo Q."/>
            <person name="Liu Y."/>
            <person name="Chen X."/>
            <person name="Ma H."/>
            <person name="Yang C."/>
            <person name="Oksanen H.M."/>
            <person name="Bamford D.H."/>
        </authorList>
    </citation>
    <scope>NUCLEOTIDE SEQUENCE</scope>
    <source>
        <strain evidence="2">JI20-1</strain>
        <plasmid evidence="2">Plasmid pSTJ001</plasmid>
    </source>
</reference>
<sequence length="443" mass="47351">MKKPTIGDDSTRRDYLRTLGLLGAVGVGATGAAHAESAYLNPGNKHSGETLYAPPEGAPSPGAMYPRVERLEHAPGGNDTLLATFEYYPSMSGGAEPYFPVYRSENGGQTWSKFSEIHDQSGKDWGMRYQPTLYELPEETGPWPAGTVLAAGNAIPILDDPSDVPEGEIGTLGDSSIDLYASTDHGESWEFVSTVVTGGPAVPHAGNSPVWEPELQLDADGDLVCYFADERQGSDDDYNQLVGFKASDDGGQTWGDEEFVTAVPNGVDRPGMPGVVELPDGTYMIAYEVVGSDEVDGEVRVKTSPDGRDWGDPTDLGQQVVTGDGRRFVNGPYITWTPRGGPDGTVLISGKQLVDGNRQLAEGNGEVVLANTNLDGSGDWTPVKAPLSFQTESELGGRIFVGWTTPILPSPNGKQLLQVTSTKLNSTLTQIQYGERPLKLNKL</sequence>
<dbReference type="PANTHER" id="PTHR38792:SF3">
    <property type="entry name" value="BNR_ASP-BOX REPEAT DOMAIN PROTEIN (AFU_ORTHOLOGUE AFUA_7G06430)-RELATED"/>
    <property type="match status" value="1"/>
</dbReference>
<proteinExistence type="predicted"/>
<dbReference type="RefSeq" id="WP_059058369.1">
    <property type="nucleotide sequence ID" value="NZ_CEML01000003.1"/>
</dbReference>
<protein>
    <submittedName>
        <fullName evidence="1">Neuraminidase family protein</fullName>
    </submittedName>
</protein>
<dbReference type="Gene3D" id="2.120.10.10">
    <property type="match status" value="1"/>
</dbReference>
<organism evidence="1 2">
    <name type="scientific">Halobacterium hubeiense</name>
    <dbReference type="NCBI Taxonomy" id="1407499"/>
    <lineage>
        <taxon>Archaea</taxon>
        <taxon>Methanobacteriati</taxon>
        <taxon>Methanobacteriota</taxon>
        <taxon>Stenosarchaea group</taxon>
        <taxon>Halobacteria</taxon>
        <taxon>Halobacteriales</taxon>
        <taxon>Halobacteriaceae</taxon>
        <taxon>Halobacterium</taxon>
    </lineage>
</organism>
<dbReference type="InterPro" id="IPR036278">
    <property type="entry name" value="Sialidase_sf"/>
</dbReference>
<evidence type="ECO:0000313" key="1">
    <source>
        <dbReference type="EMBL" id="CQH63266.1"/>
    </source>
</evidence>
<dbReference type="PROSITE" id="PS51318">
    <property type="entry name" value="TAT"/>
    <property type="match status" value="1"/>
</dbReference>
<dbReference type="InterPro" id="IPR006311">
    <property type="entry name" value="TAT_signal"/>
</dbReference>
<dbReference type="GeneID" id="26660376"/>
<dbReference type="KEGG" id="hhb:Hhub_4025"/>
<gene>
    <name evidence="1" type="ORF">HHUB_4025</name>
</gene>
<dbReference type="PANTHER" id="PTHR38792">
    <property type="entry name" value="BNR/ASP-BOX REPEAT DOMAIN PROTEIN (AFU_ORTHOLOGUE AFUA_7G06430)-RELATED"/>
    <property type="match status" value="1"/>
</dbReference>
<dbReference type="AlphaFoldDB" id="A0A0U5D1H3"/>
<dbReference type="CDD" id="cd15482">
    <property type="entry name" value="Sialidase_non-viral"/>
    <property type="match status" value="1"/>
</dbReference>
<dbReference type="OrthoDB" id="197823at2157"/>
<evidence type="ECO:0000313" key="2">
    <source>
        <dbReference type="Proteomes" id="UP000066737"/>
    </source>
</evidence>